<dbReference type="InterPro" id="IPR009057">
    <property type="entry name" value="Homeodomain-like_sf"/>
</dbReference>
<dbReference type="InterPro" id="IPR020449">
    <property type="entry name" value="Tscrpt_reg_AraC-type_HTH"/>
</dbReference>
<dbReference type="PROSITE" id="PS01124">
    <property type="entry name" value="HTH_ARAC_FAMILY_2"/>
    <property type="match status" value="1"/>
</dbReference>
<dbReference type="PANTHER" id="PTHR43280:SF2">
    <property type="entry name" value="HTH-TYPE TRANSCRIPTIONAL REGULATOR EXSA"/>
    <property type="match status" value="1"/>
</dbReference>
<evidence type="ECO:0000313" key="6">
    <source>
        <dbReference type="Proteomes" id="UP001221924"/>
    </source>
</evidence>
<dbReference type="PRINTS" id="PR00032">
    <property type="entry name" value="HTHARAC"/>
</dbReference>
<dbReference type="PANTHER" id="PTHR43280">
    <property type="entry name" value="ARAC-FAMILY TRANSCRIPTIONAL REGULATOR"/>
    <property type="match status" value="1"/>
</dbReference>
<dbReference type="Gene3D" id="1.10.10.60">
    <property type="entry name" value="Homeodomain-like"/>
    <property type="match status" value="1"/>
</dbReference>
<keyword evidence="2" id="KW-0238">DNA-binding</keyword>
<gene>
    <name evidence="5" type="ORF">PZH42_12200</name>
</gene>
<evidence type="ECO:0000256" key="2">
    <source>
        <dbReference type="ARBA" id="ARBA00023125"/>
    </source>
</evidence>
<sequence length="130" mass="14812">MKEIYGKQLSLKSVGIELEPADKSFAEQYEAVVKTHLSNPELDVEMLCKEMGVSRAKLYRKVKAITNLSPAELIRNIRLECAAEMLRTSQQTATEIAYQTGFGSYNHFGDYFKSVYGVSPKVYKERYKNT</sequence>
<dbReference type="RefSeq" id="WP_256140892.1">
    <property type="nucleotide sequence ID" value="NZ_JANFZY010000002.1"/>
</dbReference>
<dbReference type="SUPFAM" id="SSF46689">
    <property type="entry name" value="Homeodomain-like"/>
    <property type="match status" value="1"/>
</dbReference>
<dbReference type="Proteomes" id="UP001221924">
    <property type="component" value="Unassembled WGS sequence"/>
</dbReference>
<feature type="domain" description="HTH araC/xylS-type" evidence="4">
    <location>
        <begin position="27"/>
        <end position="126"/>
    </location>
</feature>
<name>A0AAW6M7N6_9BACE</name>
<dbReference type="EMBL" id="JARFID010000009">
    <property type="protein sequence ID" value="MDE8694865.1"/>
    <property type="molecule type" value="Genomic_DNA"/>
</dbReference>
<dbReference type="InterPro" id="IPR018060">
    <property type="entry name" value="HTH_AraC"/>
</dbReference>
<evidence type="ECO:0000256" key="1">
    <source>
        <dbReference type="ARBA" id="ARBA00023015"/>
    </source>
</evidence>
<organism evidence="5 6">
    <name type="scientific">Bacteroides cellulosilyticus</name>
    <dbReference type="NCBI Taxonomy" id="246787"/>
    <lineage>
        <taxon>Bacteria</taxon>
        <taxon>Pseudomonadati</taxon>
        <taxon>Bacteroidota</taxon>
        <taxon>Bacteroidia</taxon>
        <taxon>Bacteroidales</taxon>
        <taxon>Bacteroidaceae</taxon>
        <taxon>Bacteroides</taxon>
    </lineage>
</organism>
<evidence type="ECO:0000256" key="3">
    <source>
        <dbReference type="ARBA" id="ARBA00023163"/>
    </source>
</evidence>
<evidence type="ECO:0000259" key="4">
    <source>
        <dbReference type="PROSITE" id="PS01124"/>
    </source>
</evidence>
<accession>A0AAW6M7N6</accession>
<dbReference type="SMART" id="SM00342">
    <property type="entry name" value="HTH_ARAC"/>
    <property type="match status" value="1"/>
</dbReference>
<keyword evidence="3" id="KW-0804">Transcription</keyword>
<keyword evidence="1" id="KW-0805">Transcription regulation</keyword>
<dbReference type="Pfam" id="PF12833">
    <property type="entry name" value="HTH_18"/>
    <property type="match status" value="1"/>
</dbReference>
<protein>
    <submittedName>
        <fullName evidence="5">AraC family transcriptional regulator</fullName>
    </submittedName>
</protein>
<evidence type="ECO:0000313" key="5">
    <source>
        <dbReference type="EMBL" id="MDE8694865.1"/>
    </source>
</evidence>
<dbReference type="AlphaFoldDB" id="A0AAW6M7N6"/>
<dbReference type="GO" id="GO:0043565">
    <property type="term" value="F:sequence-specific DNA binding"/>
    <property type="evidence" value="ECO:0007669"/>
    <property type="project" value="InterPro"/>
</dbReference>
<reference evidence="5" key="1">
    <citation type="submission" date="2023-03" db="EMBL/GenBank/DDBJ databases">
        <title>DFI Biobank Strains.</title>
        <authorList>
            <person name="Mostad J."/>
            <person name="Paddock L."/>
            <person name="Medina S."/>
            <person name="Waligurski E."/>
            <person name="Barat B."/>
            <person name="Smith R."/>
            <person name="Burgo V."/>
            <person name="Metcalfe C."/>
            <person name="Woodson C."/>
            <person name="Sundararajan A."/>
            <person name="Ramaswamy R."/>
            <person name="Lin H."/>
            <person name="Pamer E.G."/>
        </authorList>
    </citation>
    <scope>NUCLEOTIDE SEQUENCE</scope>
    <source>
        <strain evidence="5">DFI.9.5</strain>
    </source>
</reference>
<dbReference type="GO" id="GO:0003700">
    <property type="term" value="F:DNA-binding transcription factor activity"/>
    <property type="evidence" value="ECO:0007669"/>
    <property type="project" value="InterPro"/>
</dbReference>
<comment type="caution">
    <text evidence="5">The sequence shown here is derived from an EMBL/GenBank/DDBJ whole genome shotgun (WGS) entry which is preliminary data.</text>
</comment>
<proteinExistence type="predicted"/>